<dbReference type="AlphaFoldDB" id="A0AAV5MSI7"/>
<protein>
    <recommendedName>
        <fullName evidence="4">BURP domain-containing protein</fullName>
    </recommendedName>
</protein>
<reference evidence="2 3" key="1">
    <citation type="journal article" date="2021" name="Commun. Biol.">
        <title>The genome of Shorea leprosula (Dipterocarpaceae) highlights the ecological relevance of drought in aseasonal tropical rainforests.</title>
        <authorList>
            <person name="Ng K.K.S."/>
            <person name="Kobayashi M.J."/>
            <person name="Fawcett J.A."/>
            <person name="Hatakeyama M."/>
            <person name="Paape T."/>
            <person name="Ng C.H."/>
            <person name="Ang C.C."/>
            <person name="Tnah L.H."/>
            <person name="Lee C.T."/>
            <person name="Nishiyama T."/>
            <person name="Sese J."/>
            <person name="O'Brien M.J."/>
            <person name="Copetti D."/>
            <person name="Mohd Noor M.I."/>
            <person name="Ong R.C."/>
            <person name="Putra M."/>
            <person name="Sireger I.Z."/>
            <person name="Indrioko S."/>
            <person name="Kosugi Y."/>
            <person name="Izuno A."/>
            <person name="Isagi Y."/>
            <person name="Lee S.L."/>
            <person name="Shimizu K.K."/>
        </authorList>
    </citation>
    <scope>NUCLEOTIDE SEQUENCE [LARGE SCALE GENOMIC DNA]</scope>
    <source>
        <strain evidence="2">214</strain>
    </source>
</reference>
<evidence type="ECO:0000313" key="3">
    <source>
        <dbReference type="Proteomes" id="UP001054252"/>
    </source>
</evidence>
<gene>
    <name evidence="2" type="ORF">SLEP1_g59511</name>
</gene>
<keyword evidence="1" id="KW-0732">Signal</keyword>
<name>A0AAV5MSI7_9ROSI</name>
<dbReference type="Proteomes" id="UP001054252">
    <property type="component" value="Unassembled WGS sequence"/>
</dbReference>
<evidence type="ECO:0008006" key="4">
    <source>
        <dbReference type="Google" id="ProtNLM"/>
    </source>
</evidence>
<keyword evidence="3" id="KW-1185">Reference proteome</keyword>
<dbReference type="EMBL" id="BPVZ01000965">
    <property type="protein sequence ID" value="GKV52961.1"/>
    <property type="molecule type" value="Genomic_DNA"/>
</dbReference>
<organism evidence="2 3">
    <name type="scientific">Rubroshorea leprosula</name>
    <dbReference type="NCBI Taxonomy" id="152421"/>
    <lineage>
        <taxon>Eukaryota</taxon>
        <taxon>Viridiplantae</taxon>
        <taxon>Streptophyta</taxon>
        <taxon>Embryophyta</taxon>
        <taxon>Tracheophyta</taxon>
        <taxon>Spermatophyta</taxon>
        <taxon>Magnoliopsida</taxon>
        <taxon>eudicotyledons</taxon>
        <taxon>Gunneridae</taxon>
        <taxon>Pentapetalae</taxon>
        <taxon>rosids</taxon>
        <taxon>malvids</taxon>
        <taxon>Malvales</taxon>
        <taxon>Dipterocarpaceae</taxon>
        <taxon>Rubroshorea</taxon>
    </lineage>
</organism>
<feature type="chain" id="PRO_5043495717" description="BURP domain-containing protein" evidence="1">
    <location>
        <begin position="22"/>
        <end position="67"/>
    </location>
</feature>
<accession>A0AAV5MSI7</accession>
<sequence>MAFRLFPIFVPLAVALVASHAALSPEAYWKTVLPNTPMPKAVRELLHPGICPPLYLWIMSVNHQNEI</sequence>
<feature type="signal peptide" evidence="1">
    <location>
        <begin position="1"/>
        <end position="21"/>
    </location>
</feature>
<evidence type="ECO:0000256" key="1">
    <source>
        <dbReference type="SAM" id="SignalP"/>
    </source>
</evidence>
<comment type="caution">
    <text evidence="2">The sequence shown here is derived from an EMBL/GenBank/DDBJ whole genome shotgun (WGS) entry which is preliminary data.</text>
</comment>
<proteinExistence type="predicted"/>
<evidence type="ECO:0000313" key="2">
    <source>
        <dbReference type="EMBL" id="GKV52961.1"/>
    </source>
</evidence>